<reference evidence="2" key="1">
    <citation type="submission" date="2019-04" db="EMBL/GenBank/DDBJ databases">
        <authorList>
            <consortium name="Science for Life Laboratories"/>
        </authorList>
    </citation>
    <scope>NUCLEOTIDE SEQUENCE</scope>
    <source>
        <strain evidence="2">MBLW1</strain>
    </source>
</reference>
<organism evidence="2">
    <name type="scientific">Tuwongella immobilis</name>
    <dbReference type="NCBI Taxonomy" id="692036"/>
    <lineage>
        <taxon>Bacteria</taxon>
        <taxon>Pseudomonadati</taxon>
        <taxon>Planctomycetota</taxon>
        <taxon>Planctomycetia</taxon>
        <taxon>Gemmatales</taxon>
        <taxon>Gemmataceae</taxon>
        <taxon>Tuwongella</taxon>
    </lineage>
</organism>
<dbReference type="SUPFAM" id="SSF46955">
    <property type="entry name" value="Putative DNA-binding domain"/>
    <property type="match status" value="1"/>
</dbReference>
<dbReference type="InParanoid" id="A0A6C2YWP7"/>
<dbReference type="RefSeq" id="WP_162660659.1">
    <property type="nucleotide sequence ID" value="NZ_LR593887.1"/>
</dbReference>
<accession>A0A6C2YWP7</accession>
<keyword evidence="3" id="KW-1185">Reference proteome</keyword>
<sequence length="77" mass="8538">MAKIAELKKPDEVPKLTLRCDELARAMGISVISVRRLVKNTDIPKVRLPGSRVIIFPLAEVQEWLSRQVTKGGEANG</sequence>
<feature type="domain" description="Helix-turn-helix" evidence="1">
    <location>
        <begin position="21"/>
        <end position="68"/>
    </location>
</feature>
<dbReference type="Pfam" id="PF12728">
    <property type="entry name" value="HTH_17"/>
    <property type="match status" value="1"/>
</dbReference>
<dbReference type="AlphaFoldDB" id="A0A6C2YWP7"/>
<dbReference type="Proteomes" id="UP000464378">
    <property type="component" value="Chromosome"/>
</dbReference>
<proteinExistence type="predicted"/>
<gene>
    <name evidence="2" type="ORF">GMBLW1_36200</name>
</gene>
<dbReference type="KEGG" id="tim:GMBLW1_36200"/>
<dbReference type="EMBL" id="LR593887">
    <property type="protein sequence ID" value="VTS08501.1"/>
    <property type="molecule type" value="Genomic_DNA"/>
</dbReference>
<name>A0A6C2YWP7_9BACT</name>
<dbReference type="InterPro" id="IPR041657">
    <property type="entry name" value="HTH_17"/>
</dbReference>
<dbReference type="InterPro" id="IPR009061">
    <property type="entry name" value="DNA-bd_dom_put_sf"/>
</dbReference>
<dbReference type="EMBL" id="LR586016">
    <property type="protein sequence ID" value="VIP05573.1"/>
    <property type="molecule type" value="Genomic_DNA"/>
</dbReference>
<evidence type="ECO:0000313" key="3">
    <source>
        <dbReference type="Proteomes" id="UP000464378"/>
    </source>
</evidence>
<evidence type="ECO:0000259" key="1">
    <source>
        <dbReference type="Pfam" id="PF12728"/>
    </source>
</evidence>
<protein>
    <submittedName>
        <fullName evidence="2">: HTH_17</fullName>
    </submittedName>
</protein>
<evidence type="ECO:0000313" key="2">
    <source>
        <dbReference type="EMBL" id="VIP05573.1"/>
    </source>
</evidence>